<reference evidence="1 2" key="1">
    <citation type="submission" date="2014-04" db="EMBL/GenBank/DDBJ databases">
        <authorList>
            <consortium name="DOE Joint Genome Institute"/>
            <person name="Kuo A."/>
            <person name="Tarkka M."/>
            <person name="Buscot F."/>
            <person name="Kohler A."/>
            <person name="Nagy L.G."/>
            <person name="Floudas D."/>
            <person name="Copeland A."/>
            <person name="Barry K.W."/>
            <person name="Cichocki N."/>
            <person name="Veneault-Fourrey C."/>
            <person name="LaButti K."/>
            <person name="Lindquist E.A."/>
            <person name="Lipzen A."/>
            <person name="Lundell T."/>
            <person name="Morin E."/>
            <person name="Murat C."/>
            <person name="Sun H."/>
            <person name="Tunlid A."/>
            <person name="Henrissat B."/>
            <person name="Grigoriev I.V."/>
            <person name="Hibbett D.S."/>
            <person name="Martin F."/>
            <person name="Nordberg H.P."/>
            <person name="Cantor M.N."/>
            <person name="Hua S.X."/>
        </authorList>
    </citation>
    <scope>NUCLEOTIDE SEQUENCE [LARGE SCALE GENOMIC DNA]</scope>
    <source>
        <strain evidence="1 2">F 1598</strain>
    </source>
</reference>
<reference evidence="2" key="2">
    <citation type="submission" date="2015-01" db="EMBL/GenBank/DDBJ databases">
        <title>Evolutionary Origins and Diversification of the Mycorrhizal Mutualists.</title>
        <authorList>
            <consortium name="DOE Joint Genome Institute"/>
            <consortium name="Mycorrhizal Genomics Consortium"/>
            <person name="Kohler A."/>
            <person name="Kuo A."/>
            <person name="Nagy L.G."/>
            <person name="Floudas D."/>
            <person name="Copeland A."/>
            <person name="Barry K.W."/>
            <person name="Cichocki N."/>
            <person name="Veneault-Fourrey C."/>
            <person name="LaButti K."/>
            <person name="Lindquist E.A."/>
            <person name="Lipzen A."/>
            <person name="Lundell T."/>
            <person name="Morin E."/>
            <person name="Murat C."/>
            <person name="Riley R."/>
            <person name="Ohm R."/>
            <person name="Sun H."/>
            <person name="Tunlid A."/>
            <person name="Henrissat B."/>
            <person name="Grigoriev I.V."/>
            <person name="Hibbett D.S."/>
            <person name="Martin F."/>
        </authorList>
    </citation>
    <scope>NUCLEOTIDE SEQUENCE [LARGE SCALE GENOMIC DNA]</scope>
    <source>
        <strain evidence="2">F 1598</strain>
    </source>
</reference>
<organism evidence="1 2">
    <name type="scientific">Piloderma croceum (strain F 1598)</name>
    <dbReference type="NCBI Taxonomy" id="765440"/>
    <lineage>
        <taxon>Eukaryota</taxon>
        <taxon>Fungi</taxon>
        <taxon>Dikarya</taxon>
        <taxon>Basidiomycota</taxon>
        <taxon>Agaricomycotina</taxon>
        <taxon>Agaricomycetes</taxon>
        <taxon>Agaricomycetidae</taxon>
        <taxon>Atheliales</taxon>
        <taxon>Atheliaceae</taxon>
        <taxon>Piloderma</taxon>
    </lineage>
</organism>
<proteinExistence type="predicted"/>
<keyword evidence="2" id="KW-1185">Reference proteome</keyword>
<evidence type="ECO:0000313" key="2">
    <source>
        <dbReference type="Proteomes" id="UP000054166"/>
    </source>
</evidence>
<gene>
    <name evidence="1" type="ORF">PILCRDRAFT_423898</name>
</gene>
<name>A0A0C3BCI7_PILCF</name>
<dbReference type="EMBL" id="KN832989">
    <property type="protein sequence ID" value="KIM84028.1"/>
    <property type="molecule type" value="Genomic_DNA"/>
</dbReference>
<dbReference type="AlphaFoldDB" id="A0A0C3BCI7"/>
<dbReference type="InParanoid" id="A0A0C3BCI7"/>
<evidence type="ECO:0000313" key="1">
    <source>
        <dbReference type="EMBL" id="KIM84028.1"/>
    </source>
</evidence>
<dbReference type="HOGENOM" id="CLU_2321205_0_0_1"/>
<sequence>MTGKPELLHNRVIEWVLVQLQEICPHCPGIRLVRRVFALLSARSSQSVKFKSSVGGLTSASESQVHSTQTHGEAYREIDGEVRKKRVIFNKWPLKSDKL</sequence>
<dbReference type="Proteomes" id="UP000054166">
    <property type="component" value="Unassembled WGS sequence"/>
</dbReference>
<protein>
    <submittedName>
        <fullName evidence="1">Uncharacterized protein</fullName>
    </submittedName>
</protein>
<accession>A0A0C3BCI7</accession>